<dbReference type="PANTHER" id="PTHR34001">
    <property type="entry name" value="BLL7405 PROTEIN"/>
    <property type="match status" value="1"/>
</dbReference>
<feature type="signal peptide" evidence="6">
    <location>
        <begin position="1"/>
        <end position="26"/>
    </location>
</feature>
<dbReference type="Pfam" id="PF13505">
    <property type="entry name" value="OMP_b-brl"/>
    <property type="match status" value="1"/>
</dbReference>
<feature type="chain" id="PRO_5001783154" evidence="6">
    <location>
        <begin position="27"/>
        <end position="218"/>
    </location>
</feature>
<dbReference type="RefSeq" id="WP_036481443.1">
    <property type="nucleotide sequence ID" value="NZ_JMQM01000001.1"/>
</dbReference>
<feature type="domain" description="Outer membrane protein beta-barrel" evidence="7">
    <location>
        <begin position="28"/>
        <end position="218"/>
    </location>
</feature>
<dbReference type="Gene3D" id="2.40.160.20">
    <property type="match status" value="1"/>
</dbReference>
<dbReference type="InterPro" id="IPR011250">
    <property type="entry name" value="OMP/PagP_B-barrel"/>
</dbReference>
<protein>
    <submittedName>
        <fullName evidence="8">Porin</fullName>
    </submittedName>
</protein>
<dbReference type="OrthoDB" id="9815357at2"/>
<keyword evidence="3" id="KW-0472">Membrane</keyword>
<dbReference type="EMBL" id="JMQM01000001">
    <property type="protein sequence ID" value="KFB10518.1"/>
    <property type="molecule type" value="Genomic_DNA"/>
</dbReference>
<accession>A0A084UC32</accession>
<evidence type="ECO:0000256" key="1">
    <source>
        <dbReference type="ARBA" id="ARBA00004442"/>
    </source>
</evidence>
<dbReference type="InterPro" id="IPR027385">
    <property type="entry name" value="Beta-barrel_OMP"/>
</dbReference>
<dbReference type="eggNOG" id="COG3637">
    <property type="taxonomic scope" value="Bacteria"/>
</dbReference>
<evidence type="ECO:0000256" key="5">
    <source>
        <dbReference type="ARBA" id="ARBA00038306"/>
    </source>
</evidence>
<reference evidence="8 9" key="1">
    <citation type="submission" date="2014-05" db="EMBL/GenBank/DDBJ databases">
        <title>Draft Genome Sequence of Nitratireductor basaltis Strain UMTGB225, A Marine Bacterium Isolated from Green Barrel Tunicate.</title>
        <authorList>
            <person name="Gan H.Y."/>
        </authorList>
    </citation>
    <scope>NUCLEOTIDE SEQUENCE [LARGE SCALE GENOMIC DNA]</scope>
    <source>
        <strain evidence="8 9">UMTGB225</strain>
    </source>
</reference>
<keyword evidence="9" id="KW-1185">Reference proteome</keyword>
<evidence type="ECO:0000256" key="6">
    <source>
        <dbReference type="SAM" id="SignalP"/>
    </source>
</evidence>
<dbReference type="STRING" id="472175.EL18_01555"/>
<dbReference type="SUPFAM" id="SSF56925">
    <property type="entry name" value="OMPA-like"/>
    <property type="match status" value="1"/>
</dbReference>
<sequence length="218" mass="22317">MATKNFALSAAAAALLTVAGVASSQAADAIVDVPPTPPAAPMEVAPVASWGGFYAGLQAGYGFGGDATVDGAEYDIDGFVGGAFAGYNVQSGPWVFGLEGDVNYNGIETDTAAATVEGGVDGSLRARAGYEVFNNVLLYGTAGGAAGRFEASQGGFSDDQTHLGWTAGAGTDVKLTEKSFARLEYRYTDYGSETYDLAAPTEVDVNSHKVMVGFGMQF</sequence>
<evidence type="ECO:0000313" key="8">
    <source>
        <dbReference type="EMBL" id="KFB10518.1"/>
    </source>
</evidence>
<evidence type="ECO:0000256" key="2">
    <source>
        <dbReference type="ARBA" id="ARBA00022729"/>
    </source>
</evidence>
<evidence type="ECO:0000313" key="9">
    <source>
        <dbReference type="Proteomes" id="UP000053675"/>
    </source>
</evidence>
<dbReference type="PANTHER" id="PTHR34001:SF3">
    <property type="entry name" value="BLL7405 PROTEIN"/>
    <property type="match status" value="1"/>
</dbReference>
<dbReference type="GO" id="GO:0009279">
    <property type="term" value="C:cell outer membrane"/>
    <property type="evidence" value="ECO:0007669"/>
    <property type="project" value="UniProtKB-SubCell"/>
</dbReference>
<organism evidence="8 9">
    <name type="scientific">Nitratireductor basaltis</name>
    <dbReference type="NCBI Taxonomy" id="472175"/>
    <lineage>
        <taxon>Bacteria</taxon>
        <taxon>Pseudomonadati</taxon>
        <taxon>Pseudomonadota</taxon>
        <taxon>Alphaproteobacteria</taxon>
        <taxon>Hyphomicrobiales</taxon>
        <taxon>Phyllobacteriaceae</taxon>
        <taxon>Nitratireductor</taxon>
    </lineage>
</organism>
<evidence type="ECO:0000256" key="4">
    <source>
        <dbReference type="ARBA" id="ARBA00023237"/>
    </source>
</evidence>
<dbReference type="PATRIC" id="fig|472175.3.peg.1563"/>
<keyword evidence="2 6" id="KW-0732">Signal</keyword>
<name>A0A084UC32_9HYPH</name>
<gene>
    <name evidence="8" type="ORF">EL18_01555</name>
</gene>
<dbReference type="InterPro" id="IPR051692">
    <property type="entry name" value="OMP-like"/>
</dbReference>
<evidence type="ECO:0000256" key="3">
    <source>
        <dbReference type="ARBA" id="ARBA00023136"/>
    </source>
</evidence>
<dbReference type="AlphaFoldDB" id="A0A084UC32"/>
<keyword evidence="4" id="KW-0998">Cell outer membrane</keyword>
<comment type="subcellular location">
    <subcellularLocation>
        <location evidence="1">Cell outer membrane</location>
    </subcellularLocation>
</comment>
<evidence type="ECO:0000259" key="7">
    <source>
        <dbReference type="Pfam" id="PF13505"/>
    </source>
</evidence>
<comment type="caution">
    <text evidence="8">The sequence shown here is derived from an EMBL/GenBank/DDBJ whole genome shotgun (WGS) entry which is preliminary data.</text>
</comment>
<proteinExistence type="inferred from homology"/>
<comment type="similarity">
    <text evidence="5">Belongs to the Omp25/RopB family.</text>
</comment>
<dbReference type="Proteomes" id="UP000053675">
    <property type="component" value="Unassembled WGS sequence"/>
</dbReference>